<dbReference type="SUPFAM" id="SSF55347">
    <property type="entry name" value="Glyceraldehyde-3-phosphate dehydrogenase-like, C-terminal domain"/>
    <property type="match status" value="1"/>
</dbReference>
<comment type="similarity">
    <text evidence="1">Belongs to the Gfo/Idh/MocA family.</text>
</comment>
<keyword evidence="2" id="KW-0560">Oxidoreductase</keyword>
<dbReference type="Proteomes" id="UP000285650">
    <property type="component" value="Unassembled WGS sequence"/>
</dbReference>
<dbReference type="GO" id="GO:0016491">
    <property type="term" value="F:oxidoreductase activity"/>
    <property type="evidence" value="ECO:0007669"/>
    <property type="project" value="UniProtKB-KW"/>
</dbReference>
<reference evidence="4 5" key="1">
    <citation type="submission" date="2018-08" db="EMBL/GenBank/DDBJ databases">
        <title>A genome reference for cultivated species of the human gut microbiota.</title>
        <authorList>
            <person name="Zou Y."/>
            <person name="Xue W."/>
            <person name="Luo G."/>
        </authorList>
    </citation>
    <scope>NUCLEOTIDE SEQUENCE [LARGE SCALE GENOMIC DNA]</scope>
    <source>
        <strain evidence="4 5">AM27-17</strain>
    </source>
</reference>
<sequence>MIWIIGAGVIAREYAKVLSALAKEFICIGRGEKSAKEFEESTGFSVITGGLTNYLNTNPIKPEGVIIVTNAEQLASTTLELINYGVKRIFCEKPGFNDPSELIPVVAAAKENNTDIYYAYNRRFFAATLAAEKIIEEDGGLLSFNFEFTEWGHVIAKSRRAPAVKKNWFYANSTHVIDLAFFLGGNPVEMSCYTKDKSEFNDPINFSGAGITDKNVLFSYNANWNAPGRWAVELLTAKHRIYLKPMEQLQLQDKGSVKVYPVEIDDHLEKNFKPGFYLETKAFVECDNTRLCSINDQFEHLKMIYKQMLK</sequence>
<dbReference type="AlphaFoldDB" id="A0A414L9G8"/>
<dbReference type="InterPro" id="IPR036291">
    <property type="entry name" value="NAD(P)-bd_dom_sf"/>
</dbReference>
<evidence type="ECO:0000259" key="3">
    <source>
        <dbReference type="Pfam" id="PF01408"/>
    </source>
</evidence>
<dbReference type="Gene3D" id="3.30.360.10">
    <property type="entry name" value="Dihydrodipicolinate Reductase, domain 2"/>
    <property type="match status" value="1"/>
</dbReference>
<gene>
    <name evidence="4" type="ORF">DW712_11335</name>
</gene>
<evidence type="ECO:0000256" key="2">
    <source>
        <dbReference type="ARBA" id="ARBA00023002"/>
    </source>
</evidence>
<proteinExistence type="inferred from homology"/>
<dbReference type="PANTHER" id="PTHR42840">
    <property type="entry name" value="NAD(P)-BINDING ROSSMANN-FOLD SUPERFAMILY PROTEIN-RELATED"/>
    <property type="match status" value="1"/>
</dbReference>
<evidence type="ECO:0000313" key="5">
    <source>
        <dbReference type="Proteomes" id="UP000285650"/>
    </source>
</evidence>
<feature type="domain" description="Gfo/Idh/MocA-like oxidoreductase N-terminal" evidence="3">
    <location>
        <begin position="3"/>
        <end position="114"/>
    </location>
</feature>
<dbReference type="GO" id="GO:0000166">
    <property type="term" value="F:nucleotide binding"/>
    <property type="evidence" value="ECO:0007669"/>
    <property type="project" value="InterPro"/>
</dbReference>
<dbReference type="RefSeq" id="WP_118222129.1">
    <property type="nucleotide sequence ID" value="NZ_JADNIJ010000033.1"/>
</dbReference>
<dbReference type="InterPro" id="IPR000683">
    <property type="entry name" value="Gfo/Idh/MocA-like_OxRdtase_N"/>
</dbReference>
<organism evidence="4 5">
    <name type="scientific">Bacteroides intestinalis</name>
    <dbReference type="NCBI Taxonomy" id="329854"/>
    <lineage>
        <taxon>Bacteria</taxon>
        <taxon>Pseudomonadati</taxon>
        <taxon>Bacteroidota</taxon>
        <taxon>Bacteroidia</taxon>
        <taxon>Bacteroidales</taxon>
        <taxon>Bacteroidaceae</taxon>
        <taxon>Bacteroides</taxon>
    </lineage>
</organism>
<protein>
    <submittedName>
        <fullName evidence="4">Gfo/Idh/MocA family oxidoreductase</fullName>
    </submittedName>
</protein>
<name>A0A414L9G8_9BACE</name>
<dbReference type="SUPFAM" id="SSF51735">
    <property type="entry name" value="NAD(P)-binding Rossmann-fold domains"/>
    <property type="match status" value="1"/>
</dbReference>
<dbReference type="PANTHER" id="PTHR42840:SF3">
    <property type="entry name" value="BINDING ROSSMANN FOLD OXIDOREDUCTASE, PUTATIVE (AFU_ORTHOLOGUE AFUA_2G10240)-RELATED"/>
    <property type="match status" value="1"/>
</dbReference>
<accession>A0A414L9G8</accession>
<evidence type="ECO:0000313" key="4">
    <source>
        <dbReference type="EMBL" id="RHE91396.1"/>
    </source>
</evidence>
<dbReference type="Gene3D" id="3.40.50.720">
    <property type="entry name" value="NAD(P)-binding Rossmann-like Domain"/>
    <property type="match status" value="1"/>
</dbReference>
<dbReference type="EMBL" id="QSKV01000007">
    <property type="protein sequence ID" value="RHE91396.1"/>
    <property type="molecule type" value="Genomic_DNA"/>
</dbReference>
<dbReference type="Pfam" id="PF01408">
    <property type="entry name" value="GFO_IDH_MocA"/>
    <property type="match status" value="1"/>
</dbReference>
<comment type="caution">
    <text evidence="4">The sequence shown here is derived from an EMBL/GenBank/DDBJ whole genome shotgun (WGS) entry which is preliminary data.</text>
</comment>
<evidence type="ECO:0000256" key="1">
    <source>
        <dbReference type="ARBA" id="ARBA00010928"/>
    </source>
</evidence>